<proteinExistence type="predicted"/>
<dbReference type="EMBL" id="GBXM01078229">
    <property type="protein sequence ID" value="JAH30348.1"/>
    <property type="molecule type" value="Transcribed_RNA"/>
</dbReference>
<accession>A0A0E9RPS9</accession>
<protein>
    <submittedName>
        <fullName evidence="1">Uncharacterized protein</fullName>
    </submittedName>
</protein>
<evidence type="ECO:0000313" key="1">
    <source>
        <dbReference type="EMBL" id="JAH30348.1"/>
    </source>
</evidence>
<dbReference type="AlphaFoldDB" id="A0A0E9RPS9"/>
<reference evidence="1" key="1">
    <citation type="submission" date="2014-11" db="EMBL/GenBank/DDBJ databases">
        <authorList>
            <person name="Amaro Gonzalez C."/>
        </authorList>
    </citation>
    <scope>NUCLEOTIDE SEQUENCE</scope>
</reference>
<sequence>MTYRIKTLRCTTNMIVELVCNHGY</sequence>
<name>A0A0E9RPS9_ANGAN</name>
<organism evidence="1">
    <name type="scientific">Anguilla anguilla</name>
    <name type="common">European freshwater eel</name>
    <name type="synonym">Muraena anguilla</name>
    <dbReference type="NCBI Taxonomy" id="7936"/>
    <lineage>
        <taxon>Eukaryota</taxon>
        <taxon>Metazoa</taxon>
        <taxon>Chordata</taxon>
        <taxon>Craniata</taxon>
        <taxon>Vertebrata</taxon>
        <taxon>Euteleostomi</taxon>
        <taxon>Actinopterygii</taxon>
        <taxon>Neopterygii</taxon>
        <taxon>Teleostei</taxon>
        <taxon>Anguilliformes</taxon>
        <taxon>Anguillidae</taxon>
        <taxon>Anguilla</taxon>
    </lineage>
</organism>
<reference evidence="1" key="2">
    <citation type="journal article" date="2015" name="Fish Shellfish Immunol.">
        <title>Early steps in the European eel (Anguilla anguilla)-Vibrio vulnificus interaction in the gills: Role of the RtxA13 toxin.</title>
        <authorList>
            <person name="Callol A."/>
            <person name="Pajuelo D."/>
            <person name="Ebbesson L."/>
            <person name="Teles M."/>
            <person name="MacKenzie S."/>
            <person name="Amaro C."/>
        </authorList>
    </citation>
    <scope>NUCLEOTIDE SEQUENCE</scope>
</reference>